<accession>A0A2X0N1E5</accession>
<feature type="region of interest" description="Disordered" evidence="1">
    <location>
        <begin position="993"/>
        <end position="1045"/>
    </location>
</feature>
<dbReference type="EMBL" id="FMWP01000010">
    <property type="protein sequence ID" value="SCZ87578.1"/>
    <property type="molecule type" value="Genomic_DNA"/>
</dbReference>
<feature type="region of interest" description="Disordered" evidence="1">
    <location>
        <begin position="186"/>
        <end position="214"/>
    </location>
</feature>
<evidence type="ECO:0000313" key="2">
    <source>
        <dbReference type="EMBL" id="SCZ87578.1"/>
    </source>
</evidence>
<feature type="compositionally biased region" description="Basic and acidic residues" evidence="1">
    <location>
        <begin position="1027"/>
        <end position="1045"/>
    </location>
</feature>
<feature type="compositionally biased region" description="Basic and acidic residues" evidence="1">
    <location>
        <begin position="998"/>
        <end position="1011"/>
    </location>
</feature>
<sequence>MATPFPQTEDTTMVDAPFAVASDQKPTLHTLQPLVRLLVISHREIESILGEALGHTLATLTDGQWKFLGDNKNAWRTLLFALLYLLRKDGGKATSGKTLTKFEDPLTSDAPKGSQRRAREYEDFRRAWVTLIYAVEATRRNRPPIPLIPYTSTWWDDRAMRIVEAIFGWKDRVYQIVATFVDSRFVSTSNTPPQDDDADDANTGPPAKMGKDIGSSLKSSVKKAVVEAVCEARLANSPDDDVRLLSDLTIQIASLHDKAAKQVQKAVDLYDLASVATSTFQDTVHIICHNSPRMLTPDERSQLAEQTICDWIRGVFPALHALKVASGHTRGLGLDLGGEFITMTPRRTSILIYKGEDAAKTLLEWLRCVWVLEVWIPTQAVDNPVDHVATVLLTQIEPPRSSAYSFVETSTNSWASKREWIERWEVLRRHLSQQLGEATPRATTAPANVAPALATASSSTANLEEPSPETTLDPPPFKRAKKAATTNRRPDSGAIATRFDHLGPLVAKVLFNVECFGANGFVPHGEWRSDGQTVRLLGYNVAKAVPNKLSLLLPLCADTPAPAATRDPQSIAETFEHVTSSATVAFDPTYDCIARSSLLATPNEFVKWVSASTLVPLPTVRGGMPRLERAENAGEKVLELLYSHGKGEDWAGPDRIGTRYRTDEALRQVVQDGANDSIIIGIDLGTKYPMAVLATLFDRNEVQIQDDDVVYADALDKPLRKAQSHVRKLSAELAGSLRFGHAKPPGDAATPLEGQRPATSAATLDGPASAPSDSSTTERDADARTRAELARGSSSRLLLGEPDRQAWAAKTNLLTKASRRRFVEQVMEVSGLRTMERARDDTLKQADLSKVKTAEVLQRKDILSPRQRPVLVFVGEGGSSRGTQKATYRTNVLCRDLVQEFNRLQERGLAVEIVSVDEYNTSSVCSDPTCRNEVTGERSRLSKNGRAHGAEHNNLRVMLCEKECRPPIHRDIVAARNMPTVGLQVAAFRQHPFRYPKAGKDEDKQEEKGQEGNKATAKAKGSKRGGKGRDKEREEEAREGEQVDAIPENRFERRLGRVDWVASPCFHLQYQSCSNRSIFLSHRARCIQLLPPSRSQFAPFRTLG</sequence>
<feature type="compositionally biased region" description="Basic and acidic residues" evidence="1">
    <location>
        <begin position="776"/>
        <end position="789"/>
    </location>
</feature>
<dbReference type="Proteomes" id="UP000249723">
    <property type="component" value="Unassembled WGS sequence"/>
</dbReference>
<feature type="region of interest" description="Disordered" evidence="1">
    <location>
        <begin position="737"/>
        <end position="795"/>
    </location>
</feature>
<gene>
    <name evidence="2" type="ORF">BZ3500_MVSOF-1268-A1-R1_CHR2-2G05044</name>
</gene>
<feature type="region of interest" description="Disordered" evidence="1">
    <location>
        <begin position="454"/>
        <end position="491"/>
    </location>
</feature>
<evidence type="ECO:0000313" key="3">
    <source>
        <dbReference type="Proteomes" id="UP000249723"/>
    </source>
</evidence>
<feature type="region of interest" description="Disordered" evidence="1">
    <location>
        <begin position="97"/>
        <end position="117"/>
    </location>
</feature>
<dbReference type="AlphaFoldDB" id="A0A2X0N1E5"/>
<evidence type="ECO:0000256" key="1">
    <source>
        <dbReference type="SAM" id="MobiDB-lite"/>
    </source>
</evidence>
<protein>
    <submittedName>
        <fullName evidence="2">BZ3500_MvSof-1268-A1-R1_Chr2-2g05044 protein</fullName>
    </submittedName>
</protein>
<reference evidence="3" key="1">
    <citation type="submission" date="2016-10" db="EMBL/GenBank/DDBJ databases">
        <authorList>
            <person name="Jeantristanb JTB J.-T."/>
            <person name="Ricardo R."/>
        </authorList>
    </citation>
    <scope>NUCLEOTIDE SEQUENCE [LARGE SCALE GENOMIC DNA]</scope>
</reference>
<keyword evidence="3" id="KW-1185">Reference proteome</keyword>
<dbReference type="OrthoDB" id="2538941at2759"/>
<name>A0A2X0N1E5_9BASI</name>
<organism evidence="2 3">
    <name type="scientific">Microbotryum saponariae</name>
    <dbReference type="NCBI Taxonomy" id="289078"/>
    <lineage>
        <taxon>Eukaryota</taxon>
        <taxon>Fungi</taxon>
        <taxon>Dikarya</taxon>
        <taxon>Basidiomycota</taxon>
        <taxon>Pucciniomycotina</taxon>
        <taxon>Microbotryomycetes</taxon>
        <taxon>Microbotryales</taxon>
        <taxon>Microbotryaceae</taxon>
        <taxon>Microbotryum</taxon>
    </lineage>
</organism>
<proteinExistence type="predicted"/>
<dbReference type="STRING" id="289078.A0A2X0N1E5"/>